<name>A0A401XHZ8_9FLAO</name>
<reference evidence="2 3" key="1">
    <citation type="submission" date="2018-11" db="EMBL/GenBank/DDBJ databases">
        <title>Schleiferia aggregans sp. nov., a moderately thermophilic heterotrophic bacterium isolated from microbial mats at a terrestrial hot spring.</title>
        <authorList>
            <person name="Iino T."/>
            <person name="Ohkuma M."/>
            <person name="Haruta S."/>
        </authorList>
    </citation>
    <scope>NUCLEOTIDE SEQUENCE [LARGE SCALE GENOMIC DNA]</scope>
    <source>
        <strain evidence="2 3">LA</strain>
    </source>
</reference>
<dbReference type="Gene3D" id="2.60.40.4070">
    <property type="match status" value="1"/>
</dbReference>
<gene>
    <name evidence="2" type="ORF">JCM31826_01190</name>
</gene>
<evidence type="ECO:0000313" key="3">
    <source>
        <dbReference type="Proteomes" id="UP000286715"/>
    </source>
</evidence>
<keyword evidence="3" id="KW-1185">Reference proteome</keyword>
<proteinExistence type="predicted"/>
<protein>
    <recommendedName>
        <fullName evidence="4">T9SS C-terminal target domain-containing protein</fullName>
    </recommendedName>
</protein>
<dbReference type="RefSeq" id="WP_124396712.1">
    <property type="nucleotide sequence ID" value="NZ_BHZE01000001.1"/>
</dbReference>
<accession>A0A401XHZ8</accession>
<organism evidence="2 3">
    <name type="scientific">Thermaurantimonas aggregans</name>
    <dbReference type="NCBI Taxonomy" id="2173829"/>
    <lineage>
        <taxon>Bacteria</taxon>
        <taxon>Pseudomonadati</taxon>
        <taxon>Bacteroidota</taxon>
        <taxon>Flavobacteriia</taxon>
        <taxon>Flavobacteriales</taxon>
        <taxon>Schleiferiaceae</taxon>
        <taxon>Thermaurantimonas</taxon>
    </lineage>
</organism>
<evidence type="ECO:0000256" key="1">
    <source>
        <dbReference type="SAM" id="SignalP"/>
    </source>
</evidence>
<keyword evidence="1" id="KW-0732">Signal</keyword>
<sequence length="1356" mass="151391">MNWLRTLFILTLANAAFLMNAREIPGLGSPKKRTGRTLQELCAPATAQADLNLNNVRATVLAAGDMWWNLNQPRYEVPKGSNRHSMFAGALWLGGLDEGNQLKLGAMTYRQRGNDYWPGPLSNDGLASVNAEICRTYDRFWIIFRSQVEKHRGWLQCKEDPNCDLSTKYPNYDNEVPTIIRDWPGNGINGELDFKLAPFMDLDGNDLYDYRFDYPAYDLDRAFDCRIKEVDLLYGDMTIWWVYNDRGNIHTETQAGALGFEIRAQAFAFSTNDEINNMTFYNYRILNKSTFRLTNTFFGTWFDADLGNPYDDIIGCDIARGLGYVYNAEPVDAGPLGYGAYPPAIGFDFFQGPFADYFDGIDNDRDGCVDGVRDDFGVCQPENPAIGRNERIIMSGFMYYNNTGSPGVNPNTTDPRNAAEFYQYLQCIWRNGNPLVIENPSGPGNTNNGDGFTVDGSGTRTFFAYPGLSYDTTGAYKPDEPLPNGGWWESPANKADKRGLHCAGPFSLAPGALNFITTGAVWARNFFSDDLFASMELVIIADDKAQKLFDNCFQLLDGPDGPKLDIVELDRELILNLSYDETSNNFNLRYRQRDPLIPDPPGATPQQIQTARDTGYYDYKFEGFQIFQLRDANVSVADLYNPALARLVAQCDIKNQHGQLVNYTRDPSLNALVPQDMTIQANNNGIRMSFRILEDAFATGSNRRLINHREYYFIAIAYAVNQFAPFDPARPELTQKVPYLPGRKTSGSEGIVVFKGIPRITKPEQNGLVLGANYGDSPEIIRYEGLGNMGKFIDLRPDIEERIVRDGRVDELAYLPGFGPIDIKVVDPKRVPAGDFNLKLIGVGDTARWVITGGNLPNPIFSDTTLSFPNEQIIPELGLSVTINNFNNPGRDWQCTYRNGVVGSQIIFSDPNKAWLSGVSDNTSFTPRNWLAVGTNTVATSPPANLYPDQTFVLPGSNTTEPMDPCRFFATFVDGTWGPYTLARTNTLALPNNLGMGPARAQTPRRDISTLRSINVVITSDKSKWTRVPVFELCEEPALAIGGASKFELRKSTSLSLVNGQLVEDPSLPQGWSYFPGYAIDVETGRRLYMAFGENSFRVGQRGNDMRWNPTSEVQDKLGNFVFGGQHYVYVFAADGLNGSGQPIDLTYRGNAPQDFPLFNEISNLAQPISRAAVFRNIDWVSIPLTAPGYNVDPNVSMPAEVTIKLRVSRSFSNYQTQYSANPDGNNGNPSYKFSTRSIAARNNDLQTAKNALDLIGVVPNPYFAYSVYETSQLDNRVKIINLPVRCNINIFTTNGELVRTITKDNTDTWVEWDLRNNYGIPIASGMYIIHIDAFGIGHKVVKWFGAMRPVDLNAF</sequence>
<comment type="caution">
    <text evidence="2">The sequence shown here is derived from an EMBL/GenBank/DDBJ whole genome shotgun (WGS) entry which is preliminary data.</text>
</comment>
<dbReference type="Proteomes" id="UP000286715">
    <property type="component" value="Unassembled WGS sequence"/>
</dbReference>
<feature type="chain" id="PRO_5018997023" description="T9SS C-terminal target domain-containing protein" evidence="1">
    <location>
        <begin position="22"/>
        <end position="1356"/>
    </location>
</feature>
<dbReference type="EMBL" id="BHZE01000001">
    <property type="protein sequence ID" value="GCD76637.1"/>
    <property type="molecule type" value="Genomic_DNA"/>
</dbReference>
<evidence type="ECO:0000313" key="2">
    <source>
        <dbReference type="EMBL" id="GCD76637.1"/>
    </source>
</evidence>
<feature type="signal peptide" evidence="1">
    <location>
        <begin position="1"/>
        <end position="21"/>
    </location>
</feature>
<evidence type="ECO:0008006" key="4">
    <source>
        <dbReference type="Google" id="ProtNLM"/>
    </source>
</evidence>